<evidence type="ECO:0000313" key="2">
    <source>
        <dbReference type="EMBL" id="PSN72211.1"/>
    </source>
</evidence>
<feature type="compositionally biased region" description="Polar residues" evidence="1">
    <location>
        <begin position="322"/>
        <end position="340"/>
    </location>
</feature>
<organism evidence="2 3">
    <name type="scientific">Corynespora cassiicola Philippines</name>
    <dbReference type="NCBI Taxonomy" id="1448308"/>
    <lineage>
        <taxon>Eukaryota</taxon>
        <taxon>Fungi</taxon>
        <taxon>Dikarya</taxon>
        <taxon>Ascomycota</taxon>
        <taxon>Pezizomycotina</taxon>
        <taxon>Dothideomycetes</taxon>
        <taxon>Pleosporomycetidae</taxon>
        <taxon>Pleosporales</taxon>
        <taxon>Corynesporascaceae</taxon>
        <taxon>Corynespora</taxon>
    </lineage>
</organism>
<protein>
    <submittedName>
        <fullName evidence="2">Uncharacterized protein</fullName>
    </submittedName>
</protein>
<dbReference type="OrthoDB" id="5364171at2759"/>
<dbReference type="AlphaFoldDB" id="A0A2T2P3G3"/>
<dbReference type="EMBL" id="KZ678130">
    <property type="protein sequence ID" value="PSN72211.1"/>
    <property type="molecule type" value="Genomic_DNA"/>
</dbReference>
<evidence type="ECO:0000256" key="1">
    <source>
        <dbReference type="SAM" id="MobiDB-lite"/>
    </source>
</evidence>
<feature type="compositionally biased region" description="Polar residues" evidence="1">
    <location>
        <begin position="21"/>
        <end position="37"/>
    </location>
</feature>
<proteinExistence type="predicted"/>
<keyword evidence="3" id="KW-1185">Reference proteome</keyword>
<reference evidence="2 3" key="1">
    <citation type="journal article" date="2018" name="Front. Microbiol.">
        <title>Genome-Wide Analysis of Corynespora cassiicola Leaf Fall Disease Putative Effectors.</title>
        <authorList>
            <person name="Lopez D."/>
            <person name="Ribeiro S."/>
            <person name="Label P."/>
            <person name="Fumanal B."/>
            <person name="Venisse J.S."/>
            <person name="Kohler A."/>
            <person name="de Oliveira R.R."/>
            <person name="Labutti K."/>
            <person name="Lipzen A."/>
            <person name="Lail K."/>
            <person name="Bauer D."/>
            <person name="Ohm R.A."/>
            <person name="Barry K.W."/>
            <person name="Spatafora J."/>
            <person name="Grigoriev I.V."/>
            <person name="Martin F.M."/>
            <person name="Pujade-Renaud V."/>
        </authorList>
    </citation>
    <scope>NUCLEOTIDE SEQUENCE [LARGE SCALE GENOMIC DNA]</scope>
    <source>
        <strain evidence="2 3">Philippines</strain>
    </source>
</reference>
<feature type="region of interest" description="Disordered" evidence="1">
    <location>
        <begin position="359"/>
        <end position="389"/>
    </location>
</feature>
<dbReference type="Proteomes" id="UP000240883">
    <property type="component" value="Unassembled WGS sequence"/>
</dbReference>
<sequence>MSRPTSMPDFSALLDASHSVTESFSTGTHSTESYSIKEQSRKKPSISLAAGLIMGNGSPKSQPNTPRPVHPQPNDDAPTENLFYAYAQKVLASDYAQSPPYILTFASASVCDHWWSLVKREYPDSLRMGPQLFILKGDDMQEQIQDNPKFFELRDKWFYTPGDGASAGVIPIQDYKGNPVSALGSPPPIREKAKDSDFDMSKLSAELGRMNDMISENSAHIRALSVAQSQGLQRMQEINEANTTQIKALADGQAKLQSMMDQNATHYIALSNAAFQNQEQVKSVLKSNADQIKSLAEGQSQLSKSCENMMRTIENLGHTVSTNLTSSGGPPPLNGNSNCVSPGPRKLNRRVKGVWYEYDMSSTPSSSPKRSVSFLDTPPKSPLSTKDTK</sequence>
<accession>A0A2T2P3G3</accession>
<feature type="region of interest" description="Disordered" evidence="1">
    <location>
        <begin position="21"/>
        <end position="78"/>
    </location>
</feature>
<evidence type="ECO:0000313" key="3">
    <source>
        <dbReference type="Proteomes" id="UP000240883"/>
    </source>
</evidence>
<gene>
    <name evidence="2" type="ORF">BS50DRAFT_569753</name>
</gene>
<feature type="compositionally biased region" description="Low complexity" evidence="1">
    <location>
        <begin position="361"/>
        <end position="373"/>
    </location>
</feature>
<name>A0A2T2P3G3_CORCC</name>
<feature type="region of interest" description="Disordered" evidence="1">
    <location>
        <begin position="322"/>
        <end position="346"/>
    </location>
</feature>